<dbReference type="EMBL" id="JAVDSG010000001">
    <property type="protein sequence ID" value="MDR6591811.1"/>
    <property type="molecule type" value="Genomic_DNA"/>
</dbReference>
<protein>
    <submittedName>
        <fullName evidence="2">Transposase</fullName>
    </submittedName>
</protein>
<accession>A0ABU1PMB6</accession>
<evidence type="ECO:0000313" key="2">
    <source>
        <dbReference type="EMBL" id="MDR6591811.1"/>
    </source>
</evidence>
<dbReference type="Pfam" id="PF13340">
    <property type="entry name" value="DUF4096"/>
    <property type="match status" value="1"/>
</dbReference>
<organism evidence="2 3">
    <name type="scientific">Saccharothrix longispora</name>
    <dbReference type="NCBI Taxonomy" id="33920"/>
    <lineage>
        <taxon>Bacteria</taxon>
        <taxon>Bacillati</taxon>
        <taxon>Actinomycetota</taxon>
        <taxon>Actinomycetes</taxon>
        <taxon>Pseudonocardiales</taxon>
        <taxon>Pseudonocardiaceae</taxon>
        <taxon>Saccharothrix</taxon>
    </lineage>
</organism>
<dbReference type="InterPro" id="IPR052909">
    <property type="entry name" value="Transposase_6_like"/>
</dbReference>
<keyword evidence="3" id="KW-1185">Reference proteome</keyword>
<dbReference type="RefSeq" id="WP_310302506.1">
    <property type="nucleotide sequence ID" value="NZ_BAAAXB010000001.1"/>
</dbReference>
<dbReference type="PANTHER" id="PTHR46637">
    <property type="entry name" value="TIS1421-TRANSPOSASE PROTEIN A"/>
    <property type="match status" value="1"/>
</dbReference>
<comment type="caution">
    <text evidence="2">The sequence shown here is derived from an EMBL/GenBank/DDBJ whole genome shotgun (WGS) entry which is preliminary data.</text>
</comment>
<evidence type="ECO:0000259" key="1">
    <source>
        <dbReference type="Pfam" id="PF13340"/>
    </source>
</evidence>
<feature type="domain" description="Insertion element IS402-like" evidence="1">
    <location>
        <begin position="14"/>
        <end position="86"/>
    </location>
</feature>
<name>A0ABU1PMB6_9PSEU</name>
<dbReference type="InterPro" id="IPR025161">
    <property type="entry name" value="IS402-like_dom"/>
</dbReference>
<sequence length="136" mass="15592">MSEDLVELLVPYRLWELVRPKLPEWRQRRQGGGTKPKDDRASLAAVIFVLISDCPWRELPPAFGVSRATAHRRFAAWTAAGVWDALEDLEVPEDGWDLECEWLHKVRRAARRRLGVVVDVEWAVERFGSTCHCTVG</sequence>
<dbReference type="Proteomes" id="UP001268819">
    <property type="component" value="Unassembled WGS sequence"/>
</dbReference>
<proteinExistence type="predicted"/>
<dbReference type="PANTHER" id="PTHR46637:SF1">
    <property type="entry name" value="BLL5188 PROTEIN"/>
    <property type="match status" value="1"/>
</dbReference>
<evidence type="ECO:0000313" key="3">
    <source>
        <dbReference type="Proteomes" id="UP001268819"/>
    </source>
</evidence>
<gene>
    <name evidence="2" type="ORF">J2S66_000195</name>
</gene>
<reference evidence="2 3" key="1">
    <citation type="submission" date="2023-07" db="EMBL/GenBank/DDBJ databases">
        <title>Sequencing the genomes of 1000 actinobacteria strains.</title>
        <authorList>
            <person name="Klenk H.-P."/>
        </authorList>
    </citation>
    <scope>NUCLEOTIDE SEQUENCE [LARGE SCALE GENOMIC DNA]</scope>
    <source>
        <strain evidence="2 3">DSM 43749</strain>
    </source>
</reference>